<evidence type="ECO:0000313" key="2">
    <source>
        <dbReference type="Proteomes" id="UP000316649"/>
    </source>
</evidence>
<accession>A0A557SJZ9</accession>
<keyword evidence="2" id="KW-1185">Reference proteome</keyword>
<sequence length="159" mass="18911">MFVVDDPVLALIVRFVVGSRELRVADEAFLQRQVEMLQKELARYPEEEQESRAIQWIAKHAERYRNQWQNRVLEKQSKQVRCADCPMTLRGADVHCTVHFKWLELLSKYATNELSSIEYVKAALEVLKMHKAELVVRRKQEIEEFQQLKAYHDARNKRL</sequence>
<proteinExistence type="predicted"/>
<reference evidence="1 2" key="1">
    <citation type="submission" date="2019-07" db="EMBL/GenBank/DDBJ databases">
        <title>The pathways for chlorine oxyanion respiration interact through the shared metabolite chlorate.</title>
        <authorList>
            <person name="Barnum T.P."/>
            <person name="Cheng Y."/>
            <person name="Hill K.A."/>
            <person name="Lucas L.N."/>
            <person name="Carlson H.K."/>
            <person name="Coates J.D."/>
        </authorList>
    </citation>
    <scope>NUCLEOTIDE SEQUENCE [LARGE SCALE GENOMIC DNA]</scope>
    <source>
        <strain evidence="1 2">BK-1</strain>
    </source>
</reference>
<organism evidence="1 2">
    <name type="scientific">Sedimenticola selenatireducens</name>
    <dbReference type="NCBI Taxonomy" id="191960"/>
    <lineage>
        <taxon>Bacteria</taxon>
        <taxon>Pseudomonadati</taxon>
        <taxon>Pseudomonadota</taxon>
        <taxon>Gammaproteobacteria</taxon>
        <taxon>Chromatiales</taxon>
        <taxon>Sedimenticolaceae</taxon>
        <taxon>Sedimenticola</taxon>
    </lineage>
</organism>
<evidence type="ECO:0000313" key="1">
    <source>
        <dbReference type="EMBL" id="TVO77758.1"/>
    </source>
</evidence>
<dbReference type="Proteomes" id="UP000316649">
    <property type="component" value="Unassembled WGS sequence"/>
</dbReference>
<gene>
    <name evidence="1" type="ORF">FHP88_02865</name>
</gene>
<protein>
    <submittedName>
        <fullName evidence="1">Uncharacterized protein</fullName>
    </submittedName>
</protein>
<dbReference type="OrthoDB" id="6197922at2"/>
<dbReference type="EMBL" id="VMNH01000004">
    <property type="protein sequence ID" value="TVO77758.1"/>
    <property type="molecule type" value="Genomic_DNA"/>
</dbReference>
<dbReference type="RefSeq" id="WP_144357482.1">
    <property type="nucleotide sequence ID" value="NZ_VMNH01000004.1"/>
</dbReference>
<comment type="caution">
    <text evidence="1">The sequence shown here is derived from an EMBL/GenBank/DDBJ whole genome shotgun (WGS) entry which is preliminary data.</text>
</comment>
<dbReference type="AlphaFoldDB" id="A0A557SJZ9"/>
<name>A0A557SJZ9_9GAMM</name>